<evidence type="ECO:0000313" key="2">
    <source>
        <dbReference type="Proteomes" id="UP000269015"/>
    </source>
</evidence>
<gene>
    <name evidence="1" type="ORF">EG352_21435</name>
</gene>
<name>A0AAD1DY22_CHRID</name>
<organism evidence="1 2">
    <name type="scientific">Chryseobacterium indologenes</name>
    <name type="common">Flavobacterium indologenes</name>
    <dbReference type="NCBI Taxonomy" id="253"/>
    <lineage>
        <taxon>Bacteria</taxon>
        <taxon>Pseudomonadati</taxon>
        <taxon>Bacteroidota</taxon>
        <taxon>Flavobacteriia</taxon>
        <taxon>Flavobacteriales</taxon>
        <taxon>Weeksellaceae</taxon>
        <taxon>Chryseobacterium group</taxon>
        <taxon>Chryseobacterium</taxon>
    </lineage>
</organism>
<accession>A0AAD1DY22</accession>
<dbReference type="NCBIfam" id="NF047798">
    <property type="entry name" value="leader_Chryseo"/>
    <property type="match status" value="1"/>
</dbReference>
<sequence>MKNIYYFSQTLKLNHMKNLKKLSREAAKEIKGAGPKRCTEHSQCIYGMCCKGVCMEYACFED</sequence>
<evidence type="ECO:0000313" key="1">
    <source>
        <dbReference type="EMBL" id="AZB20127.1"/>
    </source>
</evidence>
<dbReference type="Proteomes" id="UP000269015">
    <property type="component" value="Chromosome"/>
</dbReference>
<dbReference type="AlphaFoldDB" id="A0AAD1DY22"/>
<proteinExistence type="predicted"/>
<protein>
    <submittedName>
        <fullName evidence="1">Uncharacterized protein</fullName>
    </submittedName>
</protein>
<dbReference type="KEGG" id="cio:CEQ15_01195"/>
<dbReference type="InterPro" id="IPR058074">
    <property type="entry name" value="Bacteriocin-like"/>
</dbReference>
<reference evidence="1 2" key="1">
    <citation type="submission" date="2018-11" db="EMBL/GenBank/DDBJ databases">
        <title>Proposal to divide the Flavobacteriaceae and reorganize its genera based on Amino Acid Identity values calculated from whole genome sequences.</title>
        <authorList>
            <person name="Nicholson A.C."/>
            <person name="Gulvik C.A."/>
            <person name="Whitney A.M."/>
            <person name="Humrighouse B.W."/>
            <person name="Bell M."/>
            <person name="Holmes B."/>
            <person name="Steigerwalt A.G."/>
            <person name="Villarma A."/>
            <person name="Sheth M."/>
            <person name="Batra D."/>
            <person name="Pryor J."/>
            <person name="Bernardet J.-F."/>
            <person name="Hugo C."/>
            <person name="Kampfer P."/>
            <person name="Newman J."/>
            <person name="McQuiston J.R."/>
        </authorList>
    </citation>
    <scope>NUCLEOTIDE SEQUENCE [LARGE SCALE GENOMIC DNA]</scope>
    <source>
        <strain evidence="1 2">H5559</strain>
    </source>
</reference>
<dbReference type="EMBL" id="CP033930">
    <property type="protein sequence ID" value="AZB20127.1"/>
    <property type="molecule type" value="Genomic_DNA"/>
</dbReference>